<keyword evidence="2" id="KW-0560">Oxidoreductase</keyword>
<keyword evidence="5" id="KW-1185">Reference proteome</keyword>
<name>A0A8T0Y0E3_PANVG</name>
<dbReference type="CDD" id="cd05259">
    <property type="entry name" value="PCBER_SDR_a"/>
    <property type="match status" value="1"/>
</dbReference>
<proteinExistence type="predicted"/>
<feature type="domain" description="NmrA-like" evidence="3">
    <location>
        <begin position="9"/>
        <end position="306"/>
    </location>
</feature>
<dbReference type="EMBL" id="CM029037">
    <property type="protein sequence ID" value="KAG2660919.1"/>
    <property type="molecule type" value="Genomic_DNA"/>
</dbReference>
<dbReference type="GO" id="GO:0016491">
    <property type="term" value="F:oxidoreductase activity"/>
    <property type="evidence" value="ECO:0007669"/>
    <property type="project" value="UniProtKB-KW"/>
</dbReference>
<comment type="caution">
    <text evidence="4">The sequence shown here is derived from an EMBL/GenBank/DDBJ whole genome shotgun (WGS) entry which is preliminary data.</text>
</comment>
<evidence type="ECO:0000259" key="3">
    <source>
        <dbReference type="Pfam" id="PF05368"/>
    </source>
</evidence>
<evidence type="ECO:0000313" key="4">
    <source>
        <dbReference type="EMBL" id="KAG2660919.1"/>
    </source>
</evidence>
<evidence type="ECO:0000256" key="2">
    <source>
        <dbReference type="ARBA" id="ARBA00023002"/>
    </source>
</evidence>
<dbReference type="InterPro" id="IPR036291">
    <property type="entry name" value="NAD(P)-bd_dom_sf"/>
</dbReference>
<dbReference type="AlphaFoldDB" id="A0A8T0Y0E3"/>
<evidence type="ECO:0000313" key="5">
    <source>
        <dbReference type="Proteomes" id="UP000823388"/>
    </source>
</evidence>
<dbReference type="OrthoDB" id="419598at2759"/>
<dbReference type="InterPro" id="IPR045312">
    <property type="entry name" value="PCBER-like"/>
</dbReference>
<dbReference type="PANTHER" id="PTHR43349:SF34">
    <property type="entry name" value="PINORESINOL-LARICIRESINOL REDUCTASE 3-RELATED"/>
    <property type="match status" value="1"/>
</dbReference>
<dbReference type="InterPro" id="IPR050608">
    <property type="entry name" value="NmrA-type/Isoflavone_red_sf"/>
</dbReference>
<sequence>MSEDAAGTRSRVLVVGATGRLGGSLARASLAAGHPTVALVRPHHLARPDSPSQRPLVAAGATLVEGSLEDYQSLLKAVRQVDVVICAVPTKQALEQKPLIRAIKEAGCVKRFIPAEFGADPTKVQIGDMAYDFYEKKIEIRHLIETEGIPHTYICCNFFMRYLLPSLVQPGLNAPPRDEMKIFGEGNTKGVFVKEGDVAQFTICTLDDPRTLNQTLYLRPPGNICSMNELADLWEMKINKSLKRVYITEEQLLKEILDAPFPLKMDLVFIYSAFVKGDHTYFEIDLLSEGTQLYPHVKYTTVGEYLDTLV</sequence>
<dbReference type="Pfam" id="PF05368">
    <property type="entry name" value="NmrA"/>
    <property type="match status" value="1"/>
</dbReference>
<evidence type="ECO:0000256" key="1">
    <source>
        <dbReference type="ARBA" id="ARBA00022857"/>
    </source>
</evidence>
<dbReference type="Gene3D" id="3.90.25.10">
    <property type="entry name" value="UDP-galactose 4-epimerase, domain 1"/>
    <property type="match status" value="1"/>
</dbReference>
<dbReference type="InterPro" id="IPR008030">
    <property type="entry name" value="NmrA-like"/>
</dbReference>
<gene>
    <name evidence="4" type="ORF">PVAP13_1KG468500</name>
</gene>
<dbReference type="PANTHER" id="PTHR43349">
    <property type="entry name" value="PINORESINOL REDUCTASE-RELATED"/>
    <property type="match status" value="1"/>
</dbReference>
<keyword evidence="1" id="KW-0521">NADP</keyword>
<dbReference type="Proteomes" id="UP000823388">
    <property type="component" value="Chromosome 1K"/>
</dbReference>
<dbReference type="Gene3D" id="3.40.50.720">
    <property type="entry name" value="NAD(P)-binding Rossmann-like Domain"/>
    <property type="match status" value="1"/>
</dbReference>
<protein>
    <recommendedName>
        <fullName evidence="3">NmrA-like domain-containing protein</fullName>
    </recommendedName>
</protein>
<dbReference type="SUPFAM" id="SSF51735">
    <property type="entry name" value="NAD(P)-binding Rossmann-fold domains"/>
    <property type="match status" value="1"/>
</dbReference>
<organism evidence="4 5">
    <name type="scientific">Panicum virgatum</name>
    <name type="common">Blackwell switchgrass</name>
    <dbReference type="NCBI Taxonomy" id="38727"/>
    <lineage>
        <taxon>Eukaryota</taxon>
        <taxon>Viridiplantae</taxon>
        <taxon>Streptophyta</taxon>
        <taxon>Embryophyta</taxon>
        <taxon>Tracheophyta</taxon>
        <taxon>Spermatophyta</taxon>
        <taxon>Magnoliopsida</taxon>
        <taxon>Liliopsida</taxon>
        <taxon>Poales</taxon>
        <taxon>Poaceae</taxon>
        <taxon>PACMAD clade</taxon>
        <taxon>Panicoideae</taxon>
        <taxon>Panicodae</taxon>
        <taxon>Paniceae</taxon>
        <taxon>Panicinae</taxon>
        <taxon>Panicum</taxon>
        <taxon>Panicum sect. Hiantes</taxon>
    </lineage>
</organism>
<reference evidence="4" key="1">
    <citation type="submission" date="2020-05" db="EMBL/GenBank/DDBJ databases">
        <title>WGS assembly of Panicum virgatum.</title>
        <authorList>
            <person name="Lovell J.T."/>
            <person name="Jenkins J."/>
            <person name="Shu S."/>
            <person name="Juenger T.E."/>
            <person name="Schmutz J."/>
        </authorList>
    </citation>
    <scope>NUCLEOTIDE SEQUENCE</scope>
    <source>
        <strain evidence="4">AP13</strain>
    </source>
</reference>
<accession>A0A8T0Y0E3</accession>